<dbReference type="Proteomes" id="UP000051621">
    <property type="component" value="Unassembled WGS sequence"/>
</dbReference>
<comment type="caution">
    <text evidence="3">The sequence shown here is derived from an EMBL/GenBank/DDBJ whole genome shotgun (WGS) entry which is preliminary data.</text>
</comment>
<evidence type="ECO:0000313" key="3">
    <source>
        <dbReference type="EMBL" id="KRL00266.1"/>
    </source>
</evidence>
<dbReference type="InterPro" id="IPR036779">
    <property type="entry name" value="LysM_dom_sf"/>
</dbReference>
<dbReference type="PANTHER" id="PTHR33734">
    <property type="entry name" value="LYSM DOMAIN-CONTAINING GPI-ANCHORED PROTEIN 2"/>
    <property type="match status" value="1"/>
</dbReference>
<keyword evidence="4" id="KW-1185">Reference proteome</keyword>
<name>A0A0R1M5X5_9LACO</name>
<organism evidence="3 4">
    <name type="scientific">Liquorilactobacillus capillatus DSM 19910</name>
    <dbReference type="NCBI Taxonomy" id="1423731"/>
    <lineage>
        <taxon>Bacteria</taxon>
        <taxon>Bacillati</taxon>
        <taxon>Bacillota</taxon>
        <taxon>Bacilli</taxon>
        <taxon>Lactobacillales</taxon>
        <taxon>Lactobacillaceae</taxon>
        <taxon>Liquorilactobacillus</taxon>
    </lineage>
</organism>
<dbReference type="PATRIC" id="fig|1423731.3.peg.46"/>
<dbReference type="AlphaFoldDB" id="A0A0R1M5X5"/>
<evidence type="ECO:0000259" key="2">
    <source>
        <dbReference type="PROSITE" id="PS51782"/>
    </source>
</evidence>
<dbReference type="Gene3D" id="3.10.350.10">
    <property type="entry name" value="LysM domain"/>
    <property type="match status" value="1"/>
</dbReference>
<sequence length="161" mass="17558">MWSIAVIMIILVLGFLGWKNENIRARLNSSFSDNKSAQKAEYKKQQSIAKKKYGTEQSSEQADKTSAKSSSKEEASETAKTASNSEKTTTTKSSTNKAKAHQTYIVKYGDSLTIIAEKYHTTPTKLMKLNNLDNGTINPGAKLIVPSTKGTTATSANTDDE</sequence>
<accession>A0A0R1M5X5</accession>
<evidence type="ECO:0000256" key="1">
    <source>
        <dbReference type="SAM" id="MobiDB-lite"/>
    </source>
</evidence>
<dbReference type="GO" id="GO:0008932">
    <property type="term" value="F:lytic endotransglycosylase activity"/>
    <property type="evidence" value="ECO:0007669"/>
    <property type="project" value="TreeGrafter"/>
</dbReference>
<feature type="region of interest" description="Disordered" evidence="1">
    <location>
        <begin position="34"/>
        <end position="100"/>
    </location>
</feature>
<proteinExistence type="predicted"/>
<dbReference type="PANTHER" id="PTHR33734:SF22">
    <property type="entry name" value="MEMBRANE-BOUND LYTIC MUREIN TRANSGLYCOSYLASE D"/>
    <property type="match status" value="1"/>
</dbReference>
<dbReference type="SMART" id="SM00257">
    <property type="entry name" value="LysM"/>
    <property type="match status" value="1"/>
</dbReference>
<dbReference type="STRING" id="1423731.FC81_GL000043"/>
<dbReference type="SUPFAM" id="SSF54106">
    <property type="entry name" value="LysM domain"/>
    <property type="match status" value="1"/>
</dbReference>
<feature type="domain" description="LysM" evidence="2">
    <location>
        <begin position="102"/>
        <end position="145"/>
    </location>
</feature>
<evidence type="ECO:0000313" key="4">
    <source>
        <dbReference type="Proteomes" id="UP000051621"/>
    </source>
</evidence>
<gene>
    <name evidence="3" type="ORF">FC81_GL000043</name>
</gene>
<feature type="compositionally biased region" description="Low complexity" evidence="1">
    <location>
        <begin position="78"/>
        <end position="97"/>
    </location>
</feature>
<dbReference type="InterPro" id="IPR018392">
    <property type="entry name" value="LysM"/>
</dbReference>
<dbReference type="EMBL" id="AZEF01000053">
    <property type="protein sequence ID" value="KRL00266.1"/>
    <property type="molecule type" value="Genomic_DNA"/>
</dbReference>
<dbReference type="Pfam" id="PF01476">
    <property type="entry name" value="LysM"/>
    <property type="match status" value="1"/>
</dbReference>
<dbReference type="PROSITE" id="PS51782">
    <property type="entry name" value="LYSM"/>
    <property type="match status" value="1"/>
</dbReference>
<protein>
    <recommendedName>
        <fullName evidence="2">LysM domain-containing protein</fullName>
    </recommendedName>
</protein>
<dbReference type="CDD" id="cd00118">
    <property type="entry name" value="LysM"/>
    <property type="match status" value="1"/>
</dbReference>
<reference evidence="3 4" key="1">
    <citation type="journal article" date="2015" name="Genome Announc.">
        <title>Expanding the biotechnology potential of lactobacilli through comparative genomics of 213 strains and associated genera.</title>
        <authorList>
            <person name="Sun Z."/>
            <person name="Harris H.M."/>
            <person name="McCann A."/>
            <person name="Guo C."/>
            <person name="Argimon S."/>
            <person name="Zhang W."/>
            <person name="Yang X."/>
            <person name="Jeffery I.B."/>
            <person name="Cooney J.C."/>
            <person name="Kagawa T.F."/>
            <person name="Liu W."/>
            <person name="Song Y."/>
            <person name="Salvetti E."/>
            <person name="Wrobel A."/>
            <person name="Rasinkangas P."/>
            <person name="Parkhill J."/>
            <person name="Rea M.C."/>
            <person name="O'Sullivan O."/>
            <person name="Ritari J."/>
            <person name="Douillard F.P."/>
            <person name="Paul Ross R."/>
            <person name="Yang R."/>
            <person name="Briner A.E."/>
            <person name="Felis G.E."/>
            <person name="de Vos W.M."/>
            <person name="Barrangou R."/>
            <person name="Klaenhammer T.R."/>
            <person name="Caufield P.W."/>
            <person name="Cui Y."/>
            <person name="Zhang H."/>
            <person name="O'Toole P.W."/>
        </authorList>
    </citation>
    <scope>NUCLEOTIDE SEQUENCE [LARGE SCALE GENOMIC DNA]</scope>
    <source>
        <strain evidence="3 4">DSM 19910</strain>
    </source>
</reference>
<feature type="compositionally biased region" description="Basic and acidic residues" evidence="1">
    <location>
        <begin position="61"/>
        <end position="77"/>
    </location>
</feature>